<comment type="caution">
    <text evidence="2">The sequence shown here is derived from an EMBL/GenBank/DDBJ whole genome shotgun (WGS) entry which is preliminary data.</text>
</comment>
<accession>A0A7J7ILW4</accession>
<dbReference type="PANTHER" id="PTHR12736">
    <property type="entry name" value="LANC-LIKE PROTEIN"/>
    <property type="match status" value="1"/>
</dbReference>
<sequence length="467" mass="52419">MSETQRGSARFRKGARYYNNDLDSSKWSQLAEVLDRGAYDSEVFTSFALRTLENLRRTMSAIRSRYPPRAAIHDPTLYTGGAGVSIFFYHVWRKLQRLSLEPALEESLRQAIQQVATSALSNAEEYSSMSTQGLSQSHQRGTFRWDQVIAERGPSVFCGHAGVYIANALVEHAKGNVQACRKSVENFVSVGQFALPDAKNQAPRCPDEILYGSAGYLLGWLYLRRELGPDADSLQLAPVEDIVEYLLMRGSVLAEACQVRMNILLYEWHDSMYMGFAHGLMGILSALLEVCATLPPESQQAQSDMLLKNTLNFIFSQRGHDGYYDTRVKLHDRHKNYEQGSTDSKRLVQWCHGSPGAVFLCASAHRKYPTLSNIIDEALLAGQVAWREGLLRKGPGLCHGIGGNAYALLLCYQICGNTMPDALEWLKRALAFADFLVSHADQRNESTNVSTGERIPWMLYWRRDPDS</sequence>
<feature type="binding site" evidence="1">
    <location>
        <position position="351"/>
    </location>
    <ligand>
        <name>Zn(2+)</name>
        <dbReference type="ChEBI" id="CHEBI:29105"/>
    </ligand>
</feature>
<dbReference type="SUPFAM" id="SSF158745">
    <property type="entry name" value="LanC-like"/>
    <property type="match status" value="1"/>
</dbReference>
<protein>
    <submittedName>
        <fullName evidence="2">LanC-like protein 2</fullName>
    </submittedName>
</protein>
<dbReference type="InterPro" id="IPR007822">
    <property type="entry name" value="LANC-like"/>
</dbReference>
<dbReference type="SMART" id="SM01260">
    <property type="entry name" value="LANC_like"/>
    <property type="match status" value="1"/>
</dbReference>
<reference evidence="2 3" key="1">
    <citation type="journal article" date="2020" name="J. Phycol.">
        <title>Comparative genome analysis reveals Cyanidiococcus gen. nov., a new extremophilic red algal genus sister to Cyanidioschyzon (Cyanidioschyzonaceae, Rhodophyta).</title>
        <authorList>
            <person name="Liu S.-L."/>
            <person name="Chiang Y.-R."/>
            <person name="Yoon H.S."/>
            <person name="Fu H.-Y."/>
        </authorList>
    </citation>
    <scope>NUCLEOTIDE SEQUENCE [LARGE SCALE GENOMIC DNA]</scope>
    <source>
        <strain evidence="2 3">THAL066</strain>
    </source>
</reference>
<dbReference type="PANTHER" id="PTHR12736:SF7">
    <property type="entry name" value="LANC-LIKE PROTEIN 3"/>
    <property type="match status" value="1"/>
</dbReference>
<evidence type="ECO:0000256" key="1">
    <source>
        <dbReference type="PIRSR" id="PIRSR607822-1"/>
    </source>
</evidence>
<dbReference type="AlphaFoldDB" id="A0A7J7ILW4"/>
<dbReference type="Proteomes" id="UP000530660">
    <property type="component" value="Unassembled WGS sequence"/>
</dbReference>
<dbReference type="Gene3D" id="1.50.10.10">
    <property type="match status" value="1"/>
</dbReference>
<gene>
    <name evidence="2" type="primary">LANCL2</name>
    <name evidence="2" type="ORF">F1559_004520</name>
</gene>
<dbReference type="GO" id="GO:0031179">
    <property type="term" value="P:peptide modification"/>
    <property type="evidence" value="ECO:0007669"/>
    <property type="project" value="InterPro"/>
</dbReference>
<dbReference type="EMBL" id="VWRR01000006">
    <property type="protein sequence ID" value="KAF6003689.1"/>
    <property type="molecule type" value="Genomic_DNA"/>
</dbReference>
<dbReference type="GO" id="GO:0005975">
    <property type="term" value="P:carbohydrate metabolic process"/>
    <property type="evidence" value="ECO:0007669"/>
    <property type="project" value="InterPro"/>
</dbReference>
<dbReference type="InterPro" id="IPR012341">
    <property type="entry name" value="6hp_glycosidase-like_sf"/>
</dbReference>
<organism evidence="2 3">
    <name type="scientific">Cyanidiococcus yangmingshanensis</name>
    <dbReference type="NCBI Taxonomy" id="2690220"/>
    <lineage>
        <taxon>Eukaryota</taxon>
        <taxon>Rhodophyta</taxon>
        <taxon>Bangiophyceae</taxon>
        <taxon>Cyanidiales</taxon>
        <taxon>Cyanidiaceae</taxon>
        <taxon>Cyanidiococcus</taxon>
    </lineage>
</organism>
<evidence type="ECO:0000313" key="2">
    <source>
        <dbReference type="EMBL" id="KAF6003689.1"/>
    </source>
</evidence>
<keyword evidence="3" id="KW-1185">Reference proteome</keyword>
<feature type="binding site" evidence="1">
    <location>
        <position position="399"/>
    </location>
    <ligand>
        <name>Zn(2+)</name>
        <dbReference type="ChEBI" id="CHEBI:29105"/>
    </ligand>
</feature>
<dbReference type="CDD" id="cd04794">
    <property type="entry name" value="euk_LANCL"/>
    <property type="match status" value="1"/>
</dbReference>
<name>A0A7J7ILW4_9RHOD</name>
<dbReference type="GO" id="GO:0005886">
    <property type="term" value="C:plasma membrane"/>
    <property type="evidence" value="ECO:0007669"/>
    <property type="project" value="TreeGrafter"/>
</dbReference>
<evidence type="ECO:0000313" key="3">
    <source>
        <dbReference type="Proteomes" id="UP000530660"/>
    </source>
</evidence>
<feature type="binding site" evidence="1">
    <location>
        <position position="398"/>
    </location>
    <ligand>
        <name>Zn(2+)</name>
        <dbReference type="ChEBI" id="CHEBI:29105"/>
    </ligand>
</feature>
<proteinExistence type="predicted"/>
<dbReference type="GO" id="GO:0046872">
    <property type="term" value="F:metal ion binding"/>
    <property type="evidence" value="ECO:0007669"/>
    <property type="project" value="UniProtKB-KW"/>
</dbReference>
<dbReference type="Pfam" id="PF05147">
    <property type="entry name" value="LANC_like"/>
    <property type="match status" value="1"/>
</dbReference>
<dbReference type="OrthoDB" id="10257263at2759"/>
<keyword evidence="1" id="KW-0862">Zinc</keyword>
<dbReference type="PRINTS" id="PR01950">
    <property type="entry name" value="LANCSUPER"/>
</dbReference>
<keyword evidence="1" id="KW-0479">Metal-binding</keyword>